<proteinExistence type="predicted"/>
<keyword evidence="1 3" id="KW-0732">Signal</keyword>
<dbReference type="InterPro" id="IPR057309">
    <property type="entry name" value="PcsB_CC"/>
</dbReference>
<dbReference type="SUPFAM" id="SSF51261">
    <property type="entry name" value="Duplicated hybrid motif"/>
    <property type="match status" value="2"/>
</dbReference>
<dbReference type="InterPro" id="IPR011055">
    <property type="entry name" value="Dup_hybrid_motif"/>
</dbReference>
<sequence>MKNIIRLTFLLLAFTILLNVDITADDVIAASKCKEIDENDYSQEELTEVYRKVMEECENEIDNEQEREKTLSGEIAYFDNQINLTLLRIRSSIQKIKEKEDQINKLAGNIEDLGIRIDKLRTSIVYQQKVLDERIRERYKTVETSPFIIIFGSESFNSAVQKAEYLSVMEGQDRRLINQMNQTKDNFDKQKSLYEESKRREETLRQQLVTEKVNLEVYNSRLEDQKGEKKKLLADTQNNEAKYQKILDEARKELNQILSAVSVLKNQTSKKVKKGEIIGIQGNSGFSTGDHLHFGAYKYSSFEEIDGWNWYYSNYVDPAKKLKNKSVYWDDGCSSEGYRDIGKGDWNWPMSNPTISQGFGKTCYSSLYYGGKPHPAYDMYSSYGVPVYAVEAGDAYFCRNCLGDGGNGVFIFHEGEYMTLYWHLR</sequence>
<reference evidence="5 6" key="1">
    <citation type="journal article" date="2016" name="Nat. Commun.">
        <title>Thousands of microbial genomes shed light on interconnected biogeochemical processes in an aquifer system.</title>
        <authorList>
            <person name="Anantharaman K."/>
            <person name="Brown C.T."/>
            <person name="Hug L.A."/>
            <person name="Sharon I."/>
            <person name="Castelle C.J."/>
            <person name="Probst A.J."/>
            <person name="Thomas B.C."/>
            <person name="Singh A."/>
            <person name="Wilkins M.J."/>
            <person name="Karaoz U."/>
            <person name="Brodie E.L."/>
            <person name="Williams K.H."/>
            <person name="Hubbard S.S."/>
            <person name="Banfield J.F."/>
        </authorList>
    </citation>
    <scope>NUCLEOTIDE SEQUENCE [LARGE SCALE GENOMIC DNA]</scope>
</reference>
<accession>A0A1F4UUX7</accession>
<evidence type="ECO:0000256" key="1">
    <source>
        <dbReference type="ARBA" id="ARBA00022729"/>
    </source>
</evidence>
<protein>
    <recommendedName>
        <fullName evidence="4">Peptidoglycan hydrolase PcsB coiled-coil domain-containing protein</fullName>
    </recommendedName>
</protein>
<keyword evidence="2" id="KW-0175">Coiled coil</keyword>
<comment type="caution">
    <text evidence="5">The sequence shown here is derived from an EMBL/GenBank/DDBJ whole genome shotgun (WGS) entry which is preliminary data.</text>
</comment>
<feature type="chain" id="PRO_5009514910" description="Peptidoglycan hydrolase PcsB coiled-coil domain-containing protein" evidence="3">
    <location>
        <begin position="25"/>
        <end position="425"/>
    </location>
</feature>
<dbReference type="GO" id="GO:0004222">
    <property type="term" value="F:metalloendopeptidase activity"/>
    <property type="evidence" value="ECO:0007669"/>
    <property type="project" value="TreeGrafter"/>
</dbReference>
<dbReference type="Pfam" id="PF24568">
    <property type="entry name" value="CC_PcsB"/>
    <property type="match status" value="1"/>
</dbReference>
<dbReference type="InterPro" id="IPR050570">
    <property type="entry name" value="Cell_wall_metabolism_enzyme"/>
</dbReference>
<evidence type="ECO:0000313" key="6">
    <source>
        <dbReference type="Proteomes" id="UP000177458"/>
    </source>
</evidence>
<gene>
    <name evidence="5" type="ORF">A3A69_00400</name>
</gene>
<dbReference type="PANTHER" id="PTHR21666:SF270">
    <property type="entry name" value="MUREIN HYDROLASE ACTIVATOR ENVC"/>
    <property type="match status" value="1"/>
</dbReference>
<dbReference type="Proteomes" id="UP000177458">
    <property type="component" value="Unassembled WGS sequence"/>
</dbReference>
<feature type="coiled-coil region" evidence="2">
    <location>
        <begin position="47"/>
        <end position="116"/>
    </location>
</feature>
<organism evidence="5 6">
    <name type="scientific">candidate division WWE3 bacterium RIFCSPLOWO2_01_FULL_37_15</name>
    <dbReference type="NCBI Taxonomy" id="1802622"/>
    <lineage>
        <taxon>Bacteria</taxon>
        <taxon>Katanobacteria</taxon>
    </lineage>
</organism>
<evidence type="ECO:0000256" key="2">
    <source>
        <dbReference type="SAM" id="Coils"/>
    </source>
</evidence>
<dbReference type="PANTHER" id="PTHR21666">
    <property type="entry name" value="PEPTIDASE-RELATED"/>
    <property type="match status" value="1"/>
</dbReference>
<dbReference type="AlphaFoldDB" id="A0A1F4UUX7"/>
<evidence type="ECO:0000259" key="4">
    <source>
        <dbReference type="Pfam" id="PF24568"/>
    </source>
</evidence>
<name>A0A1F4UUX7_UNCKA</name>
<dbReference type="Gene3D" id="6.10.250.3150">
    <property type="match status" value="1"/>
</dbReference>
<dbReference type="CDD" id="cd12797">
    <property type="entry name" value="M23_peptidase"/>
    <property type="match status" value="2"/>
</dbReference>
<evidence type="ECO:0000256" key="3">
    <source>
        <dbReference type="SAM" id="SignalP"/>
    </source>
</evidence>
<dbReference type="Gene3D" id="2.70.70.10">
    <property type="entry name" value="Glucose Permease (Domain IIA)"/>
    <property type="match status" value="1"/>
</dbReference>
<feature type="signal peptide" evidence="3">
    <location>
        <begin position="1"/>
        <end position="24"/>
    </location>
</feature>
<dbReference type="EMBL" id="MEVF01000033">
    <property type="protein sequence ID" value="OGC48761.1"/>
    <property type="molecule type" value="Genomic_DNA"/>
</dbReference>
<evidence type="ECO:0000313" key="5">
    <source>
        <dbReference type="EMBL" id="OGC48761.1"/>
    </source>
</evidence>
<feature type="coiled-coil region" evidence="2">
    <location>
        <begin position="215"/>
        <end position="267"/>
    </location>
</feature>
<feature type="domain" description="Peptidoglycan hydrolase PcsB coiled-coil" evidence="4">
    <location>
        <begin position="117"/>
        <end position="186"/>
    </location>
</feature>